<name>A0ACA9R8C8_9GLOM</name>
<reference evidence="1" key="1">
    <citation type="submission" date="2021-06" db="EMBL/GenBank/DDBJ databases">
        <authorList>
            <person name="Kallberg Y."/>
            <person name="Tangrot J."/>
            <person name="Rosling A."/>
        </authorList>
    </citation>
    <scope>NUCLEOTIDE SEQUENCE</scope>
    <source>
        <strain evidence="1">CL356</strain>
    </source>
</reference>
<comment type="caution">
    <text evidence="1">The sequence shown here is derived from an EMBL/GenBank/DDBJ whole genome shotgun (WGS) entry which is preliminary data.</text>
</comment>
<feature type="non-terminal residue" evidence="1">
    <location>
        <position position="1"/>
    </location>
</feature>
<dbReference type="Proteomes" id="UP000789525">
    <property type="component" value="Unassembled WGS sequence"/>
</dbReference>
<evidence type="ECO:0000313" key="2">
    <source>
        <dbReference type="Proteomes" id="UP000789525"/>
    </source>
</evidence>
<dbReference type="EMBL" id="CAJVPT010071787">
    <property type="protein sequence ID" value="CAG8781025.1"/>
    <property type="molecule type" value="Genomic_DNA"/>
</dbReference>
<organism evidence="1 2">
    <name type="scientific">Acaulospora colombiana</name>
    <dbReference type="NCBI Taxonomy" id="27376"/>
    <lineage>
        <taxon>Eukaryota</taxon>
        <taxon>Fungi</taxon>
        <taxon>Fungi incertae sedis</taxon>
        <taxon>Mucoromycota</taxon>
        <taxon>Glomeromycotina</taxon>
        <taxon>Glomeromycetes</taxon>
        <taxon>Diversisporales</taxon>
        <taxon>Acaulosporaceae</taxon>
        <taxon>Acaulospora</taxon>
    </lineage>
</organism>
<protein>
    <submittedName>
        <fullName evidence="1">13487_t:CDS:1</fullName>
    </submittedName>
</protein>
<evidence type="ECO:0000313" key="1">
    <source>
        <dbReference type="EMBL" id="CAG8781025.1"/>
    </source>
</evidence>
<accession>A0ACA9R8C8</accession>
<keyword evidence="2" id="KW-1185">Reference proteome</keyword>
<gene>
    <name evidence="1" type="ORF">ACOLOM_LOCUS14318</name>
</gene>
<sequence>NNPRHSAQGHPQGNNTKHENLGNKPEASKSAKEAKPPPSSRDQNNLQYQ</sequence>
<proteinExistence type="predicted"/>